<accession>A0AA36CML0</accession>
<feature type="non-terminal residue" evidence="2">
    <location>
        <position position="309"/>
    </location>
</feature>
<protein>
    <submittedName>
        <fullName evidence="2">Uncharacterized protein</fullName>
    </submittedName>
</protein>
<feature type="transmembrane region" description="Helical" evidence="1">
    <location>
        <begin position="28"/>
        <end position="47"/>
    </location>
</feature>
<keyword evidence="3" id="KW-1185">Reference proteome</keyword>
<feature type="transmembrane region" description="Helical" evidence="1">
    <location>
        <begin position="54"/>
        <end position="74"/>
    </location>
</feature>
<evidence type="ECO:0000256" key="1">
    <source>
        <dbReference type="SAM" id="Phobius"/>
    </source>
</evidence>
<keyword evidence="1" id="KW-1133">Transmembrane helix</keyword>
<dbReference type="EMBL" id="CATQJA010002459">
    <property type="protein sequence ID" value="CAJ0570741.1"/>
    <property type="molecule type" value="Genomic_DNA"/>
</dbReference>
<gene>
    <name evidence="2" type="ORF">MSPICULIGERA_LOCUS9177</name>
</gene>
<dbReference type="AlphaFoldDB" id="A0AA36CML0"/>
<organism evidence="2 3">
    <name type="scientific">Mesorhabditis spiculigera</name>
    <dbReference type="NCBI Taxonomy" id="96644"/>
    <lineage>
        <taxon>Eukaryota</taxon>
        <taxon>Metazoa</taxon>
        <taxon>Ecdysozoa</taxon>
        <taxon>Nematoda</taxon>
        <taxon>Chromadorea</taxon>
        <taxon>Rhabditida</taxon>
        <taxon>Rhabditina</taxon>
        <taxon>Rhabditomorpha</taxon>
        <taxon>Rhabditoidea</taxon>
        <taxon>Rhabditidae</taxon>
        <taxon>Mesorhabditinae</taxon>
        <taxon>Mesorhabditis</taxon>
    </lineage>
</organism>
<comment type="caution">
    <text evidence="2">The sequence shown here is derived from an EMBL/GenBank/DDBJ whole genome shotgun (WGS) entry which is preliminary data.</text>
</comment>
<dbReference type="Proteomes" id="UP001177023">
    <property type="component" value="Unassembled WGS sequence"/>
</dbReference>
<name>A0AA36CML0_9BILA</name>
<keyword evidence="1" id="KW-0812">Transmembrane</keyword>
<keyword evidence="1" id="KW-0472">Membrane</keyword>
<feature type="transmembrane region" description="Helical" evidence="1">
    <location>
        <begin position="126"/>
        <end position="149"/>
    </location>
</feature>
<evidence type="ECO:0000313" key="3">
    <source>
        <dbReference type="Proteomes" id="UP001177023"/>
    </source>
</evidence>
<evidence type="ECO:0000313" key="2">
    <source>
        <dbReference type="EMBL" id="CAJ0570741.1"/>
    </source>
</evidence>
<sequence length="309" mass="34536">MKSFSVKPKSLDVQMVSHNDTPIVCQRANLVFTIIANLCIFCCLALIDDLDKWNTILITLLGVGLYPFQIRQMLLGCRQLDEGSAWIYRSVIVSQFAAEAVFLLCSVEKLSMQGQELIFCFEQRSLIMCTNFIGAAGMVNAVGLATIYFSKQKPVDEDRVPIIRQLGTNYAEADKLQPLLIGLAIYPFQIRQMLVDCQELGVKTAWVYPGFIVLQIIAETIVFILSFEELGTRDEHIVFSFQKQGLVLIVNLIGRAGMVNAVGLITIHFSREGDDYQRFGRSSSISTICGAEADKSTHLLNRDCCKIDI</sequence>
<feature type="transmembrane region" description="Helical" evidence="1">
    <location>
        <begin position="246"/>
        <end position="269"/>
    </location>
</feature>
<feature type="transmembrane region" description="Helical" evidence="1">
    <location>
        <begin position="86"/>
        <end position="105"/>
    </location>
</feature>
<reference evidence="2" key="1">
    <citation type="submission" date="2023-06" db="EMBL/GenBank/DDBJ databases">
        <authorList>
            <person name="Delattre M."/>
        </authorList>
    </citation>
    <scope>NUCLEOTIDE SEQUENCE</scope>
    <source>
        <strain evidence="2">AF72</strain>
    </source>
</reference>
<proteinExistence type="predicted"/>
<feature type="transmembrane region" description="Helical" evidence="1">
    <location>
        <begin position="206"/>
        <end position="225"/>
    </location>
</feature>